<proteinExistence type="inferred from homology"/>
<accession>A0A2W5KQR3</accession>
<comment type="catalytic activity">
    <reaction evidence="6">
        <text>2 a quinone + NADH + H(+) = 2 a 1,4-benzosemiquinone + NAD(+)</text>
        <dbReference type="Rhea" id="RHEA:65952"/>
        <dbReference type="ChEBI" id="CHEBI:15378"/>
        <dbReference type="ChEBI" id="CHEBI:57540"/>
        <dbReference type="ChEBI" id="CHEBI:57945"/>
        <dbReference type="ChEBI" id="CHEBI:132124"/>
        <dbReference type="ChEBI" id="CHEBI:134225"/>
    </reaction>
</comment>
<dbReference type="EMBL" id="QFPO01000003">
    <property type="protein sequence ID" value="PZQ18244.1"/>
    <property type="molecule type" value="Genomic_DNA"/>
</dbReference>
<sequence length="185" mass="19389">MNLLHIDSSALGARSVSRELSAATVAAFADRHPDLHVTYRDLAAAPLGDWSPATAGEAVLEEFLAADVVVLGAPMYNFGIPSQLKAWIDRICVAGRTFRYDAGGPVGLAGGKRVVIASTRGGHYAEGAAAALDFQEPYLRKVLGFLGITDVEVIRAEGLAIDESHRAQALAAAHDAVAALRTRAA</sequence>
<dbReference type="GO" id="GO:0016655">
    <property type="term" value="F:oxidoreductase activity, acting on NAD(P)H, quinone or similar compound as acceptor"/>
    <property type="evidence" value="ECO:0007669"/>
    <property type="project" value="InterPro"/>
</dbReference>
<comment type="cofactor">
    <cofactor evidence="6">
        <name>FMN</name>
        <dbReference type="ChEBI" id="CHEBI:58210"/>
    </cofactor>
    <text evidence="6">Binds 1 FMN per subunit.</text>
</comment>
<keyword evidence="2 6" id="KW-0288">FMN</keyword>
<evidence type="ECO:0000313" key="9">
    <source>
        <dbReference type="Proteomes" id="UP000249046"/>
    </source>
</evidence>
<dbReference type="PANTHER" id="PTHR43741">
    <property type="entry name" value="FMN-DEPENDENT NADH-AZOREDUCTASE 1"/>
    <property type="match status" value="1"/>
</dbReference>
<dbReference type="InterPro" id="IPR050104">
    <property type="entry name" value="FMN-dep_NADH:Q_OxRdtase_AzoR1"/>
</dbReference>
<comment type="similarity">
    <text evidence="6">Belongs to the azoreductase type 1 family.</text>
</comment>
<evidence type="ECO:0000256" key="5">
    <source>
        <dbReference type="ARBA" id="ARBA00048542"/>
    </source>
</evidence>
<feature type="binding site" evidence="6">
    <location>
        <begin position="119"/>
        <end position="122"/>
    </location>
    <ligand>
        <name>FMN</name>
        <dbReference type="ChEBI" id="CHEBI:58210"/>
    </ligand>
</feature>
<keyword evidence="3 6" id="KW-0560">Oxidoreductase</keyword>
<comment type="function">
    <text evidence="6">Quinone reductase that provides resistance to thiol-specific stress caused by electrophilic quinones.</text>
</comment>
<evidence type="ECO:0000256" key="1">
    <source>
        <dbReference type="ARBA" id="ARBA00022630"/>
    </source>
</evidence>
<dbReference type="InterPro" id="IPR029039">
    <property type="entry name" value="Flavoprotein-like_sf"/>
</dbReference>
<dbReference type="Pfam" id="PF02525">
    <property type="entry name" value="Flavodoxin_2"/>
    <property type="match status" value="1"/>
</dbReference>
<organism evidence="8 9">
    <name type="scientific">Rhodanobacter denitrificans</name>
    <dbReference type="NCBI Taxonomy" id="666685"/>
    <lineage>
        <taxon>Bacteria</taxon>
        <taxon>Pseudomonadati</taxon>
        <taxon>Pseudomonadota</taxon>
        <taxon>Gammaproteobacteria</taxon>
        <taxon>Lysobacterales</taxon>
        <taxon>Rhodanobacteraceae</taxon>
        <taxon>Rhodanobacter</taxon>
    </lineage>
</organism>
<dbReference type="InterPro" id="IPR003680">
    <property type="entry name" value="Flavodoxin_fold"/>
</dbReference>
<comment type="catalytic activity">
    <reaction evidence="5">
        <text>N,N-dimethyl-1,4-phenylenediamine + anthranilate + 2 NAD(+) = 2-(4-dimethylaminophenyl)diazenylbenzoate + 2 NADH + 2 H(+)</text>
        <dbReference type="Rhea" id="RHEA:55872"/>
        <dbReference type="ChEBI" id="CHEBI:15378"/>
        <dbReference type="ChEBI" id="CHEBI:15783"/>
        <dbReference type="ChEBI" id="CHEBI:16567"/>
        <dbReference type="ChEBI" id="CHEBI:57540"/>
        <dbReference type="ChEBI" id="CHEBI:57945"/>
        <dbReference type="ChEBI" id="CHEBI:71579"/>
        <dbReference type="EC" id="1.7.1.17"/>
    </reaction>
    <physiologicalReaction direction="right-to-left" evidence="5">
        <dbReference type="Rhea" id="RHEA:55874"/>
    </physiologicalReaction>
</comment>
<evidence type="ECO:0000256" key="2">
    <source>
        <dbReference type="ARBA" id="ARBA00022643"/>
    </source>
</evidence>
<comment type="function">
    <text evidence="6">Also exhibits azoreductase activity. Catalyzes the reductive cleavage of the azo bond in aromatic azo compounds to the corresponding amines.</text>
</comment>
<name>A0A2W5KQR3_9GAMM</name>
<feature type="binding site" evidence="6">
    <location>
        <begin position="75"/>
        <end position="78"/>
    </location>
    <ligand>
        <name>FMN</name>
        <dbReference type="ChEBI" id="CHEBI:58210"/>
    </ligand>
</feature>
<evidence type="ECO:0000313" key="8">
    <source>
        <dbReference type="EMBL" id="PZQ18244.1"/>
    </source>
</evidence>
<reference evidence="8 9" key="1">
    <citation type="submission" date="2017-08" db="EMBL/GenBank/DDBJ databases">
        <title>Infants hospitalized years apart are colonized by the same room-sourced microbial strains.</title>
        <authorList>
            <person name="Brooks B."/>
            <person name="Olm M.R."/>
            <person name="Firek B.A."/>
            <person name="Baker R."/>
            <person name="Thomas B.C."/>
            <person name="Morowitz M.J."/>
            <person name="Banfield J.F."/>
        </authorList>
    </citation>
    <scope>NUCLEOTIDE SEQUENCE [LARGE SCALE GENOMIC DNA]</scope>
    <source>
        <strain evidence="8">S2_005_003_R2_42</strain>
    </source>
</reference>
<dbReference type="GO" id="GO:0009055">
    <property type="term" value="F:electron transfer activity"/>
    <property type="evidence" value="ECO:0007669"/>
    <property type="project" value="UniProtKB-UniRule"/>
</dbReference>
<evidence type="ECO:0000256" key="3">
    <source>
        <dbReference type="ARBA" id="ARBA00023002"/>
    </source>
</evidence>
<keyword evidence="4 6" id="KW-0520">NAD</keyword>
<feature type="binding site" evidence="6">
    <location>
        <begin position="15"/>
        <end position="17"/>
    </location>
    <ligand>
        <name>FMN</name>
        <dbReference type="ChEBI" id="CHEBI:58210"/>
    </ligand>
</feature>
<evidence type="ECO:0000256" key="4">
    <source>
        <dbReference type="ARBA" id="ARBA00023027"/>
    </source>
</evidence>
<dbReference type="SUPFAM" id="SSF52218">
    <property type="entry name" value="Flavoproteins"/>
    <property type="match status" value="1"/>
</dbReference>
<comment type="caution">
    <text evidence="8">The sequence shown here is derived from an EMBL/GenBank/DDBJ whole genome shotgun (WGS) entry which is preliminary data.</text>
</comment>
<gene>
    <name evidence="6" type="primary">azoR</name>
    <name evidence="8" type="ORF">DI564_02710</name>
</gene>
<dbReference type="Gene3D" id="3.40.50.360">
    <property type="match status" value="1"/>
</dbReference>
<evidence type="ECO:0000259" key="7">
    <source>
        <dbReference type="Pfam" id="PF02525"/>
    </source>
</evidence>
<dbReference type="EC" id="1.6.5.-" evidence="6"/>
<dbReference type="Proteomes" id="UP000249046">
    <property type="component" value="Unassembled WGS sequence"/>
</dbReference>
<feature type="domain" description="Flavodoxin-like fold" evidence="7">
    <location>
        <begin position="1"/>
        <end position="178"/>
    </location>
</feature>
<dbReference type="PANTHER" id="PTHR43741:SF4">
    <property type="entry name" value="FMN-DEPENDENT NADH:QUINONE OXIDOREDUCTASE"/>
    <property type="match status" value="1"/>
</dbReference>
<dbReference type="AlphaFoldDB" id="A0A2W5KQR3"/>
<dbReference type="GO" id="GO:0016652">
    <property type="term" value="F:oxidoreductase activity, acting on NAD(P)H as acceptor"/>
    <property type="evidence" value="ECO:0007669"/>
    <property type="project" value="UniProtKB-UniRule"/>
</dbReference>
<protein>
    <recommendedName>
        <fullName evidence="6">FMN dependent NADH:quinone oxidoreductase</fullName>
        <ecNumber evidence="6">1.6.5.-</ecNumber>
    </recommendedName>
    <alternativeName>
        <fullName evidence="6">Azo-dye reductase</fullName>
    </alternativeName>
    <alternativeName>
        <fullName evidence="6">FMN-dependent NADH-azo compound oxidoreductase</fullName>
    </alternativeName>
    <alternativeName>
        <fullName evidence="6">FMN-dependent NADH-azoreductase</fullName>
        <ecNumber evidence="6">1.7.1.17</ecNumber>
    </alternativeName>
</protein>
<dbReference type="GO" id="GO:0010181">
    <property type="term" value="F:FMN binding"/>
    <property type="evidence" value="ECO:0007669"/>
    <property type="project" value="UniProtKB-UniRule"/>
</dbReference>
<dbReference type="EC" id="1.7.1.17" evidence="6"/>
<dbReference type="InterPro" id="IPR023048">
    <property type="entry name" value="NADH:quinone_OxRdtase_FMN_depd"/>
</dbReference>
<comment type="subunit">
    <text evidence="6">Homodimer.</text>
</comment>
<evidence type="ECO:0000256" key="6">
    <source>
        <dbReference type="HAMAP-Rule" id="MF_01216"/>
    </source>
</evidence>
<dbReference type="HAMAP" id="MF_01216">
    <property type="entry name" value="Azoreductase_type1"/>
    <property type="match status" value="1"/>
</dbReference>
<keyword evidence="1 6" id="KW-0285">Flavoprotein</keyword>
<feature type="binding site" evidence="6">
    <location>
        <position position="9"/>
    </location>
    <ligand>
        <name>FMN</name>
        <dbReference type="ChEBI" id="CHEBI:58210"/>
    </ligand>
</feature>